<feature type="transmembrane region" description="Helical" evidence="6">
    <location>
        <begin position="264"/>
        <end position="288"/>
    </location>
</feature>
<reference evidence="7 8" key="1">
    <citation type="journal article" date="2007" name="Science">
        <title>The Chlamydomonas genome reveals the evolution of key animal and plant functions.</title>
        <authorList>
            <person name="Merchant S.S."/>
            <person name="Prochnik S.E."/>
            <person name="Vallon O."/>
            <person name="Harris E.H."/>
            <person name="Karpowicz S.J."/>
            <person name="Witman G.B."/>
            <person name="Terry A."/>
            <person name="Salamov A."/>
            <person name="Fritz-Laylin L.K."/>
            <person name="Marechal-Drouard L."/>
            <person name="Marshall W.F."/>
            <person name="Qu L.H."/>
            <person name="Nelson D.R."/>
            <person name="Sanderfoot A.A."/>
            <person name="Spalding M.H."/>
            <person name="Kapitonov V.V."/>
            <person name="Ren Q."/>
            <person name="Ferris P."/>
            <person name="Lindquist E."/>
            <person name="Shapiro H."/>
            <person name="Lucas S.M."/>
            <person name="Grimwood J."/>
            <person name="Schmutz J."/>
            <person name="Cardol P."/>
            <person name="Cerutti H."/>
            <person name="Chanfreau G."/>
            <person name="Chen C.L."/>
            <person name="Cognat V."/>
            <person name="Croft M.T."/>
            <person name="Dent R."/>
            <person name="Dutcher S."/>
            <person name="Fernandez E."/>
            <person name="Fukuzawa H."/>
            <person name="Gonzalez-Ballester D."/>
            <person name="Gonzalez-Halphen D."/>
            <person name="Hallmann A."/>
            <person name="Hanikenne M."/>
            <person name="Hippler M."/>
            <person name="Inwood W."/>
            <person name="Jabbari K."/>
            <person name="Kalanon M."/>
            <person name="Kuras R."/>
            <person name="Lefebvre P.A."/>
            <person name="Lemaire S.D."/>
            <person name="Lobanov A.V."/>
            <person name="Lohr M."/>
            <person name="Manuell A."/>
            <person name="Meier I."/>
            <person name="Mets L."/>
            <person name="Mittag M."/>
            <person name="Mittelmeier T."/>
            <person name="Moroney J.V."/>
            <person name="Moseley J."/>
            <person name="Napoli C."/>
            <person name="Nedelcu A.M."/>
            <person name="Niyogi K."/>
            <person name="Novoselov S.V."/>
            <person name="Paulsen I.T."/>
            <person name="Pazour G."/>
            <person name="Purton S."/>
            <person name="Ral J.P."/>
            <person name="Riano-Pachon D.M."/>
            <person name="Riekhof W."/>
            <person name="Rymarquis L."/>
            <person name="Schroda M."/>
            <person name="Stern D."/>
            <person name="Umen J."/>
            <person name="Willows R."/>
            <person name="Wilson N."/>
            <person name="Zimmer S.L."/>
            <person name="Allmer J."/>
            <person name="Balk J."/>
            <person name="Bisova K."/>
            <person name="Chen C.J."/>
            <person name="Elias M."/>
            <person name="Gendler K."/>
            <person name="Hauser C."/>
            <person name="Lamb M.R."/>
            <person name="Ledford H."/>
            <person name="Long J.C."/>
            <person name="Minagawa J."/>
            <person name="Page M.D."/>
            <person name="Pan J."/>
            <person name="Pootakham W."/>
            <person name="Roje S."/>
            <person name="Rose A."/>
            <person name="Stahlberg E."/>
            <person name="Terauchi A.M."/>
            <person name="Yang P."/>
            <person name="Ball S."/>
            <person name="Bowler C."/>
            <person name="Dieckmann C.L."/>
            <person name="Gladyshev V.N."/>
            <person name="Green P."/>
            <person name="Jorgensen R."/>
            <person name="Mayfield S."/>
            <person name="Mueller-Roeber B."/>
            <person name="Rajamani S."/>
            <person name="Sayre R.T."/>
            <person name="Brokstein P."/>
            <person name="Dubchak I."/>
            <person name="Goodstein D."/>
            <person name="Hornick L."/>
            <person name="Huang Y.W."/>
            <person name="Jhaveri J."/>
            <person name="Luo Y."/>
            <person name="Martinez D."/>
            <person name="Ngau W.C."/>
            <person name="Otillar B."/>
            <person name="Poliakov A."/>
            <person name="Porter A."/>
            <person name="Szajkowski L."/>
            <person name="Werner G."/>
            <person name="Zhou K."/>
            <person name="Grigoriev I.V."/>
            <person name="Rokhsar D.S."/>
            <person name="Grossman A.R."/>
        </authorList>
    </citation>
    <scope>NUCLEOTIDE SEQUENCE [LARGE SCALE GENOMIC DNA]</scope>
    <source>
        <strain evidence="8">CC-503</strain>
    </source>
</reference>
<dbReference type="Gramene" id="PNW84707">
    <property type="protein sequence ID" value="PNW84707"/>
    <property type="gene ID" value="CHLRE_03g155501v5"/>
</dbReference>
<dbReference type="InParanoid" id="A0A2K3DVZ2"/>
<proteinExistence type="predicted"/>
<feature type="region of interest" description="Disordered" evidence="5">
    <location>
        <begin position="225"/>
        <end position="253"/>
    </location>
</feature>
<feature type="transmembrane region" description="Helical" evidence="6">
    <location>
        <begin position="300"/>
        <end position="319"/>
    </location>
</feature>
<protein>
    <submittedName>
        <fullName evidence="7">Uncharacterized protein</fullName>
    </submittedName>
</protein>
<dbReference type="PANTHER" id="PTHR43701">
    <property type="entry name" value="MEMBRANE TRANSPORTER PROTEIN MJ0441-RELATED"/>
    <property type="match status" value="1"/>
</dbReference>
<feature type="transmembrane region" description="Helical" evidence="6">
    <location>
        <begin position="138"/>
        <end position="158"/>
    </location>
</feature>
<dbReference type="PANTHER" id="PTHR43701:SF2">
    <property type="entry name" value="MEMBRANE TRANSPORTER PROTEIN YJNA-RELATED"/>
    <property type="match status" value="1"/>
</dbReference>
<feature type="compositionally biased region" description="Low complexity" evidence="5">
    <location>
        <begin position="232"/>
        <end position="248"/>
    </location>
</feature>
<comment type="subcellular location">
    <subcellularLocation>
        <location evidence="1">Membrane</location>
        <topology evidence="1">Multi-pass membrane protein</topology>
    </subcellularLocation>
</comment>
<dbReference type="KEGG" id="cre:CHLRE_03g155501v5"/>
<dbReference type="Proteomes" id="UP000006906">
    <property type="component" value="Chromosome 3"/>
</dbReference>
<evidence type="ECO:0000256" key="5">
    <source>
        <dbReference type="SAM" id="MobiDB-lite"/>
    </source>
</evidence>
<feature type="transmembrane region" description="Helical" evidence="6">
    <location>
        <begin position="197"/>
        <end position="215"/>
    </location>
</feature>
<feature type="transmembrane region" description="Helical" evidence="6">
    <location>
        <begin position="99"/>
        <end position="126"/>
    </location>
</feature>
<keyword evidence="4 6" id="KW-0472">Membrane</keyword>
<evidence type="ECO:0000256" key="4">
    <source>
        <dbReference type="ARBA" id="ARBA00023136"/>
    </source>
</evidence>
<dbReference type="InterPro" id="IPR002781">
    <property type="entry name" value="TM_pro_TauE-like"/>
</dbReference>
<evidence type="ECO:0000256" key="6">
    <source>
        <dbReference type="SAM" id="Phobius"/>
    </source>
</evidence>
<feature type="transmembrane region" description="Helical" evidence="6">
    <location>
        <begin position="165"/>
        <end position="185"/>
    </location>
</feature>
<evidence type="ECO:0000256" key="2">
    <source>
        <dbReference type="ARBA" id="ARBA00022692"/>
    </source>
</evidence>
<dbReference type="EMBL" id="CM008964">
    <property type="protein sequence ID" value="PNW84707.1"/>
    <property type="molecule type" value="Genomic_DNA"/>
</dbReference>
<organism evidence="7 8">
    <name type="scientific">Chlamydomonas reinhardtii</name>
    <name type="common">Chlamydomonas smithii</name>
    <dbReference type="NCBI Taxonomy" id="3055"/>
    <lineage>
        <taxon>Eukaryota</taxon>
        <taxon>Viridiplantae</taxon>
        <taxon>Chlorophyta</taxon>
        <taxon>core chlorophytes</taxon>
        <taxon>Chlorophyceae</taxon>
        <taxon>CS clade</taxon>
        <taxon>Chlamydomonadales</taxon>
        <taxon>Chlamydomonadaceae</taxon>
        <taxon>Chlamydomonas</taxon>
    </lineage>
</organism>
<sequence length="416" mass="40771">MARGGSALGRLVQWACHQAAPSLQGPSHSQLVAAKGCSGLGAASTGGSSGMLNSCGGRALMSLRSAPPQQQLQQLQQLRGMGTGVANVEAKVLRKARKLAVAVGGLAGVFGSLVGVGGGVLISPIIANACKTIPQRVISGTSLAAVAATGSAAGYVYYTSGAVDLTSAALIAVAAVATAPLGARATKVFDCAMLRRLMAYWLFIVAPLVPLKPYLMKTYAGTGPDGTSATGTSVSPTTPDATSATPDVDGAEKPLWRPLRSSDAVLVATGTVAGFASGLLGIGGGTIVTPLLTIATGLPQLSVLGTSLAAMVAPSLIGLAQHARMGNVDVLMAAGLVLGTTLGSSAGSRLALELPDGVLEWVFCIGMLYLGRKTLAGARATATPAPAAAAVAGAKAPQGAAGAAAAVGGTASAPKA</sequence>
<keyword evidence="2 6" id="KW-0812">Transmembrane</keyword>
<dbReference type="RefSeq" id="XP_001697532.2">
    <property type="nucleotide sequence ID" value="XM_001697480.3"/>
</dbReference>
<dbReference type="OrthoDB" id="10265963at2759"/>
<dbReference type="Pfam" id="PF01925">
    <property type="entry name" value="TauE"/>
    <property type="match status" value="2"/>
</dbReference>
<evidence type="ECO:0000256" key="1">
    <source>
        <dbReference type="ARBA" id="ARBA00004141"/>
    </source>
</evidence>
<gene>
    <name evidence="7" type="ORF">CHLRE_03g155501v5</name>
</gene>
<keyword evidence="8" id="KW-1185">Reference proteome</keyword>
<evidence type="ECO:0000256" key="3">
    <source>
        <dbReference type="ARBA" id="ARBA00022989"/>
    </source>
</evidence>
<keyword evidence="3 6" id="KW-1133">Transmembrane helix</keyword>
<accession>A0A2K3DVZ2</accession>
<dbReference type="GeneID" id="5723065"/>
<name>A0A2K3DVZ2_CHLRE</name>
<dbReference type="ExpressionAtlas" id="A0A2K3DVZ2">
    <property type="expression patterns" value="baseline"/>
</dbReference>
<dbReference type="PaxDb" id="3055-EDP00194"/>
<evidence type="ECO:0000313" key="8">
    <source>
        <dbReference type="Proteomes" id="UP000006906"/>
    </source>
</evidence>
<evidence type="ECO:0000313" key="7">
    <source>
        <dbReference type="EMBL" id="PNW84707.1"/>
    </source>
</evidence>
<dbReference type="AlphaFoldDB" id="A0A2K3DVZ2"/>
<dbReference type="InterPro" id="IPR051598">
    <property type="entry name" value="TSUP/Inactive_protease-like"/>
</dbReference>
<dbReference type="GO" id="GO:0016020">
    <property type="term" value="C:membrane"/>
    <property type="evidence" value="ECO:0007669"/>
    <property type="project" value="UniProtKB-SubCell"/>
</dbReference>
<dbReference type="OMA" id="WRAGNVR"/>